<dbReference type="GO" id="GO:0006952">
    <property type="term" value="P:defense response"/>
    <property type="evidence" value="ECO:0007669"/>
    <property type="project" value="InterPro"/>
</dbReference>
<reference evidence="2" key="1">
    <citation type="submission" date="2020-03" db="EMBL/GenBank/DDBJ databases">
        <title>Castanea mollissima Vanexum genome sequencing.</title>
        <authorList>
            <person name="Staton M."/>
        </authorList>
    </citation>
    <scope>NUCLEOTIDE SEQUENCE</scope>
    <source>
        <tissue evidence="2">Leaf</tissue>
    </source>
</reference>
<proteinExistence type="predicted"/>
<dbReference type="AlphaFoldDB" id="A0A8J4VLT6"/>
<evidence type="ECO:0000256" key="1">
    <source>
        <dbReference type="SAM" id="MobiDB-lite"/>
    </source>
</evidence>
<evidence type="ECO:0000313" key="3">
    <source>
        <dbReference type="Proteomes" id="UP000737018"/>
    </source>
</evidence>
<dbReference type="Proteomes" id="UP000737018">
    <property type="component" value="Unassembled WGS sequence"/>
</dbReference>
<gene>
    <name evidence="2" type="ORF">CMV_020338</name>
</gene>
<feature type="region of interest" description="Disordered" evidence="1">
    <location>
        <begin position="325"/>
        <end position="349"/>
    </location>
</feature>
<organism evidence="2 3">
    <name type="scientific">Castanea mollissima</name>
    <name type="common">Chinese chestnut</name>
    <dbReference type="NCBI Taxonomy" id="60419"/>
    <lineage>
        <taxon>Eukaryota</taxon>
        <taxon>Viridiplantae</taxon>
        <taxon>Streptophyta</taxon>
        <taxon>Embryophyta</taxon>
        <taxon>Tracheophyta</taxon>
        <taxon>Spermatophyta</taxon>
        <taxon>Magnoliopsida</taxon>
        <taxon>eudicotyledons</taxon>
        <taxon>Gunneridae</taxon>
        <taxon>Pentapetalae</taxon>
        <taxon>rosids</taxon>
        <taxon>fabids</taxon>
        <taxon>Fagales</taxon>
        <taxon>Fagaceae</taxon>
        <taxon>Castanea</taxon>
    </lineage>
</organism>
<dbReference type="PANTHER" id="PTHR11017">
    <property type="entry name" value="LEUCINE-RICH REPEAT-CONTAINING PROTEIN"/>
    <property type="match status" value="1"/>
</dbReference>
<protein>
    <submittedName>
        <fullName evidence="2">Uncharacterized protein</fullName>
    </submittedName>
</protein>
<accession>A0A8J4VLT6</accession>
<sequence>MHDLLQQMGKDIVRRESPQLPGERSRLWHYEDVLDVLTENTGSKKVRGIMICSAEPSKIQLEPKCLEKMKNLKFLIAKSRVILYKLLERIQCKSLDVEIGSENLNIRDSIMRFNGLDFLLIEDSMFLKKIPKLPESIRSVYVSNCISLNSKSLRKLFLQFGRNLELSPNMKCSGVKGNVFVDSHSHQIDYSSQLSLSKFFLIEEELRSNLDVYANNDKCSSLRDDIISWVCVVNISINGHMQPFMRQPIFQGLKCDHLWFYGVPQSQLQQKFGDLLQGDQNHVEVSCKISHWTSEFGKFAPVIARMGAHVECTCPPQNVGDNSELTPLLPPFSTSNGLRRRRTSTSYNH</sequence>
<dbReference type="OrthoDB" id="1032190at2759"/>
<dbReference type="EMBL" id="JRKL02003752">
    <property type="protein sequence ID" value="KAF3954299.1"/>
    <property type="molecule type" value="Genomic_DNA"/>
</dbReference>
<dbReference type="InterPro" id="IPR044974">
    <property type="entry name" value="Disease_R_plants"/>
</dbReference>
<evidence type="ECO:0000313" key="2">
    <source>
        <dbReference type="EMBL" id="KAF3954299.1"/>
    </source>
</evidence>
<comment type="caution">
    <text evidence="2">The sequence shown here is derived from an EMBL/GenBank/DDBJ whole genome shotgun (WGS) entry which is preliminary data.</text>
</comment>
<keyword evidence="3" id="KW-1185">Reference proteome</keyword>
<dbReference type="PANTHER" id="PTHR11017:SF479">
    <property type="entry name" value="DISEASE RESISTANCE PROTEIN (TIR-NBS-LRR CLASS) FAMILY"/>
    <property type="match status" value="1"/>
</dbReference>
<name>A0A8J4VLT6_9ROSI</name>